<evidence type="ECO:0000313" key="3">
    <source>
        <dbReference type="Proteomes" id="UP000002059"/>
    </source>
</evidence>
<feature type="compositionally biased region" description="Basic and acidic residues" evidence="1">
    <location>
        <begin position="1"/>
        <end position="13"/>
    </location>
</feature>
<feature type="compositionally biased region" description="Polar residues" evidence="1">
    <location>
        <begin position="33"/>
        <end position="47"/>
    </location>
</feature>
<dbReference type="AlphaFoldDB" id="C1H6W1"/>
<keyword evidence="3" id="KW-1185">Reference proteome</keyword>
<reference evidence="2 3" key="1">
    <citation type="journal article" date="2011" name="PLoS Genet.">
        <title>Comparative genomic analysis of human fungal pathogens causing paracoccidioidomycosis.</title>
        <authorList>
            <person name="Desjardins C.A."/>
            <person name="Champion M.D."/>
            <person name="Holder J.W."/>
            <person name="Muszewska A."/>
            <person name="Goldberg J."/>
            <person name="Bailao A.M."/>
            <person name="Brigido M.M."/>
            <person name="Ferreira M.E."/>
            <person name="Garcia A.M."/>
            <person name="Grynberg M."/>
            <person name="Gujja S."/>
            <person name="Heiman D.I."/>
            <person name="Henn M.R."/>
            <person name="Kodira C.D."/>
            <person name="Leon-Narvaez H."/>
            <person name="Longo L.V."/>
            <person name="Ma L.J."/>
            <person name="Malavazi I."/>
            <person name="Matsuo A.L."/>
            <person name="Morais F.V."/>
            <person name="Pereira M."/>
            <person name="Rodriguez-Brito S."/>
            <person name="Sakthikumar S."/>
            <person name="Salem-Izacc S.M."/>
            <person name="Sykes S.M."/>
            <person name="Teixeira M.M."/>
            <person name="Vallejo M.C."/>
            <person name="Walter M.E."/>
            <person name="Yandava C."/>
            <person name="Young S."/>
            <person name="Zeng Q."/>
            <person name="Zucker J."/>
            <person name="Felipe M.S."/>
            <person name="Goldman G.H."/>
            <person name="Haas B.J."/>
            <person name="McEwen J.G."/>
            <person name="Nino-Vega G."/>
            <person name="Puccia R."/>
            <person name="San-Blas G."/>
            <person name="Soares C.M."/>
            <person name="Birren B.W."/>
            <person name="Cuomo C.A."/>
        </authorList>
    </citation>
    <scope>NUCLEOTIDE SEQUENCE [LARGE SCALE GENOMIC DNA]</scope>
    <source>
        <strain evidence="3">ATCC MYA-826 / Pb01</strain>
    </source>
</reference>
<proteinExistence type="predicted"/>
<protein>
    <submittedName>
        <fullName evidence="2">Uncharacterized protein</fullName>
    </submittedName>
</protein>
<dbReference type="Proteomes" id="UP000002059">
    <property type="component" value="Partially assembled WGS sequence"/>
</dbReference>
<dbReference type="HOGENOM" id="CLU_1205107_0_0_1"/>
<organism evidence="2 3">
    <name type="scientific">Paracoccidioides lutzii (strain ATCC MYA-826 / Pb01)</name>
    <name type="common">Paracoccidioides brasiliensis</name>
    <dbReference type="NCBI Taxonomy" id="502779"/>
    <lineage>
        <taxon>Eukaryota</taxon>
        <taxon>Fungi</taxon>
        <taxon>Dikarya</taxon>
        <taxon>Ascomycota</taxon>
        <taxon>Pezizomycotina</taxon>
        <taxon>Eurotiomycetes</taxon>
        <taxon>Eurotiomycetidae</taxon>
        <taxon>Onygenales</taxon>
        <taxon>Ajellomycetaceae</taxon>
        <taxon>Paracoccidioides</taxon>
    </lineage>
</organism>
<feature type="region of interest" description="Disordered" evidence="1">
    <location>
        <begin position="1"/>
        <end position="52"/>
    </location>
</feature>
<evidence type="ECO:0000313" key="2">
    <source>
        <dbReference type="EMBL" id="EEH35455.2"/>
    </source>
</evidence>
<name>C1H6W1_PARBA</name>
<gene>
    <name evidence="2" type="ORF">PAAG_06502</name>
</gene>
<sequence>MNDVKEGLKDQNCRRPSGVDASKSQVVQQQKKISGNGSSHGKNTVGFSQRKKGNGPVDVCGLDLVREGWTRGGSVESKTPKPDLCHGGAAIVSLQEPVEGSDSPDSAACRHQLTRRNTICEMRLARAGNWSTLPLARQIPRFAERDAENDMIWLVQNVAPSFSLRLEHSQMNVRKIWHCWLVVGWLTLVPRPLEATSQGVLIFKGALRTHVDRLAGDETETQQQYHHIDR</sequence>
<dbReference type="KEGG" id="pbl:PAAG_06502"/>
<dbReference type="GeneID" id="9095018"/>
<feature type="compositionally biased region" description="Low complexity" evidence="1">
    <location>
        <begin position="22"/>
        <end position="32"/>
    </location>
</feature>
<accession>C1H6W1</accession>
<dbReference type="RefSeq" id="XP_015700134.1">
    <property type="nucleotide sequence ID" value="XM_015845908.1"/>
</dbReference>
<dbReference type="EMBL" id="KN294009">
    <property type="protein sequence ID" value="EEH35455.2"/>
    <property type="molecule type" value="Genomic_DNA"/>
</dbReference>
<evidence type="ECO:0000256" key="1">
    <source>
        <dbReference type="SAM" id="MobiDB-lite"/>
    </source>
</evidence>
<dbReference type="VEuPathDB" id="FungiDB:PAAG_06502"/>